<dbReference type="PANTHER" id="PTHR47657:SF12">
    <property type="entry name" value="ZN(II)2CYS6 TRANSCRIPTION FACTOR (EUROFUNG)"/>
    <property type="match status" value="1"/>
</dbReference>
<dbReference type="OrthoDB" id="1924260at2759"/>
<proteinExistence type="predicted"/>
<dbReference type="Proteomes" id="UP000469559">
    <property type="component" value="Unassembled WGS sequence"/>
</dbReference>
<dbReference type="AlphaFoldDB" id="A0A8T9BBD1"/>
<name>A0A8T9BBD1_9HELO</name>
<protein>
    <submittedName>
        <fullName evidence="1">Uncharacterized protein</fullName>
    </submittedName>
</protein>
<dbReference type="PANTHER" id="PTHR47657">
    <property type="entry name" value="STEROL REGULATORY ELEMENT-BINDING PROTEIN ECM22"/>
    <property type="match status" value="1"/>
</dbReference>
<accession>A0A8T9BBD1</accession>
<keyword evidence="2" id="KW-1185">Reference proteome</keyword>
<reference evidence="1 2" key="1">
    <citation type="submission" date="2018-05" db="EMBL/GenBank/DDBJ databases">
        <title>Whole genome sequencing for identification of molecular markers to develop diagnostic detection tools for the regulated plant pathogen Lachnellula willkommii.</title>
        <authorList>
            <person name="Giroux E."/>
            <person name="Bilodeau G."/>
        </authorList>
    </citation>
    <scope>NUCLEOTIDE SEQUENCE [LARGE SCALE GENOMIC DNA]</scope>
    <source>
        <strain evidence="1 2">CBS 203.66</strain>
    </source>
</reference>
<evidence type="ECO:0000313" key="2">
    <source>
        <dbReference type="Proteomes" id="UP000469559"/>
    </source>
</evidence>
<dbReference type="EMBL" id="QGMF01000318">
    <property type="protein sequence ID" value="TVY16856.1"/>
    <property type="molecule type" value="Genomic_DNA"/>
</dbReference>
<comment type="caution">
    <text evidence="1">The sequence shown here is derived from an EMBL/GenBank/DDBJ whole genome shotgun (WGS) entry which is preliminary data.</text>
</comment>
<gene>
    <name evidence="1" type="ORF">LARI1_G008897</name>
</gene>
<sequence length="294" mass="33481">MSASHLAWLTRCPLAANMAFEHRGVAIKGLHEAIGSFLRENSDAVLAASLLLSWQATEWRDWTQLMHGTSLIIDAMQPWKNKSRFENFIAGKNTFPTALPSPDTPFNNPKHLDLDALPLASVQLREVEAYLKEHMEGTEAITQLISFVERLRTLSPIHTTTQRFDMLDPLRTWLLWLPVMYLQQRQMPLSAFVVLAHYYTIALIVEPLFPEIDAAYFGSLSLNPIEEISRRLVSLNACETSSEDLQTVLNFMAYPMDMACKFRTRMGLVLPERVALLRQVIYTHHARTIGRSIS</sequence>
<dbReference type="InterPro" id="IPR052400">
    <property type="entry name" value="Zn2-C6_fungal_TF"/>
</dbReference>
<evidence type="ECO:0000313" key="1">
    <source>
        <dbReference type="EMBL" id="TVY16856.1"/>
    </source>
</evidence>
<organism evidence="1 2">
    <name type="scientific">Lachnellula arida</name>
    <dbReference type="NCBI Taxonomy" id="1316785"/>
    <lineage>
        <taxon>Eukaryota</taxon>
        <taxon>Fungi</taxon>
        <taxon>Dikarya</taxon>
        <taxon>Ascomycota</taxon>
        <taxon>Pezizomycotina</taxon>
        <taxon>Leotiomycetes</taxon>
        <taxon>Helotiales</taxon>
        <taxon>Lachnaceae</taxon>
        <taxon>Lachnellula</taxon>
    </lineage>
</organism>
<dbReference type="GO" id="GO:0000981">
    <property type="term" value="F:DNA-binding transcription factor activity, RNA polymerase II-specific"/>
    <property type="evidence" value="ECO:0007669"/>
    <property type="project" value="TreeGrafter"/>
</dbReference>